<keyword evidence="1" id="KW-0732">Signal</keyword>
<dbReference type="AlphaFoldDB" id="A0AAV2QM00"/>
<accession>A0AAV2QM00</accession>
<dbReference type="EMBL" id="CAXKWB010007304">
    <property type="protein sequence ID" value="CAL4086499.1"/>
    <property type="molecule type" value="Genomic_DNA"/>
</dbReference>
<evidence type="ECO:0000256" key="1">
    <source>
        <dbReference type="SAM" id="SignalP"/>
    </source>
</evidence>
<name>A0AAV2QM00_MEGNR</name>
<gene>
    <name evidence="2" type="ORF">MNOR_LOCUS13018</name>
</gene>
<evidence type="ECO:0000313" key="3">
    <source>
        <dbReference type="Proteomes" id="UP001497623"/>
    </source>
</evidence>
<protein>
    <submittedName>
        <fullName evidence="2">Uncharacterized protein</fullName>
    </submittedName>
</protein>
<feature type="signal peptide" evidence="1">
    <location>
        <begin position="1"/>
        <end position="17"/>
    </location>
</feature>
<sequence length="121" mass="13265">MRRLGLLLMILIELSCAAEHPCVTKKKCKKIGESAGVEAFCQPRKWDCEGKLYTGKKYCKPKDCGCCVPHPDCSSGTLKPCATLNGTCIDQGEECDGRVVTGKDFCKFTDKCKCCFPETPS</sequence>
<evidence type="ECO:0000313" key="2">
    <source>
        <dbReference type="EMBL" id="CAL4086499.1"/>
    </source>
</evidence>
<comment type="caution">
    <text evidence="2">The sequence shown here is derived from an EMBL/GenBank/DDBJ whole genome shotgun (WGS) entry which is preliminary data.</text>
</comment>
<keyword evidence="3" id="KW-1185">Reference proteome</keyword>
<organism evidence="2 3">
    <name type="scientific">Meganyctiphanes norvegica</name>
    <name type="common">Northern krill</name>
    <name type="synonym">Thysanopoda norvegica</name>
    <dbReference type="NCBI Taxonomy" id="48144"/>
    <lineage>
        <taxon>Eukaryota</taxon>
        <taxon>Metazoa</taxon>
        <taxon>Ecdysozoa</taxon>
        <taxon>Arthropoda</taxon>
        <taxon>Crustacea</taxon>
        <taxon>Multicrustacea</taxon>
        <taxon>Malacostraca</taxon>
        <taxon>Eumalacostraca</taxon>
        <taxon>Eucarida</taxon>
        <taxon>Euphausiacea</taxon>
        <taxon>Euphausiidae</taxon>
        <taxon>Meganyctiphanes</taxon>
    </lineage>
</organism>
<dbReference type="Proteomes" id="UP001497623">
    <property type="component" value="Unassembled WGS sequence"/>
</dbReference>
<feature type="non-terminal residue" evidence="2">
    <location>
        <position position="121"/>
    </location>
</feature>
<feature type="chain" id="PRO_5043785809" evidence="1">
    <location>
        <begin position="18"/>
        <end position="121"/>
    </location>
</feature>
<reference evidence="2 3" key="1">
    <citation type="submission" date="2024-05" db="EMBL/GenBank/DDBJ databases">
        <authorList>
            <person name="Wallberg A."/>
        </authorList>
    </citation>
    <scope>NUCLEOTIDE SEQUENCE [LARGE SCALE GENOMIC DNA]</scope>
</reference>
<proteinExistence type="predicted"/>